<evidence type="ECO:0000259" key="5">
    <source>
        <dbReference type="Pfam" id="PF16787"/>
    </source>
</evidence>
<accession>A0A7H9HSL5</accession>
<feature type="domain" description="Transcription activator GCR1-like" evidence="4">
    <location>
        <begin position="707"/>
        <end position="786"/>
    </location>
</feature>
<keyword evidence="1" id="KW-0238">DNA-binding</keyword>
<evidence type="ECO:0000259" key="4">
    <source>
        <dbReference type="Pfam" id="PF12550"/>
    </source>
</evidence>
<dbReference type="InterPro" id="IPR031872">
    <property type="entry name" value="NDC10_II"/>
</dbReference>
<feature type="region of interest" description="Disordered" evidence="3">
    <location>
        <begin position="580"/>
        <end position="617"/>
    </location>
</feature>
<feature type="coiled-coil region" evidence="2">
    <location>
        <begin position="385"/>
        <end position="412"/>
    </location>
</feature>
<dbReference type="Pfam" id="PF16787">
    <property type="entry name" value="NDC10_II"/>
    <property type="match status" value="1"/>
</dbReference>
<dbReference type="InterPro" id="IPR022210">
    <property type="entry name" value="TF_GCR1-like"/>
</dbReference>
<proteinExistence type="predicted"/>
<dbReference type="Gene3D" id="1.10.443.20">
    <property type="entry name" value="Centromere DNA-binding protein complex CBF3 subunit, domain 2"/>
    <property type="match status" value="1"/>
</dbReference>
<dbReference type="InterPro" id="IPR038279">
    <property type="entry name" value="Ndc10_dom2_sf"/>
</dbReference>
<dbReference type="Proteomes" id="UP000510647">
    <property type="component" value="Chromosome 4"/>
</dbReference>
<evidence type="ECO:0000313" key="8">
    <source>
        <dbReference type="Proteomes" id="UP000510647"/>
    </source>
</evidence>
<dbReference type="CDD" id="cd11602">
    <property type="entry name" value="Ndc10"/>
    <property type="match status" value="1"/>
</dbReference>
<feature type="compositionally biased region" description="Acidic residues" evidence="3">
    <location>
        <begin position="603"/>
        <end position="617"/>
    </location>
</feature>
<feature type="compositionally biased region" description="Basic and acidic residues" evidence="3">
    <location>
        <begin position="580"/>
        <end position="590"/>
    </location>
</feature>
<feature type="domain" description="NDC10 N-terminal" evidence="6">
    <location>
        <begin position="5"/>
        <end position="118"/>
    </location>
</feature>
<feature type="compositionally biased region" description="Polar residues" evidence="3">
    <location>
        <begin position="684"/>
        <end position="703"/>
    </location>
</feature>
<dbReference type="InterPro" id="IPR010998">
    <property type="entry name" value="Integrase_recombinase_N"/>
</dbReference>
<sequence length="820" mass="95281">MEREEELRKLVDSVSPRTAHQYRSYGDRFVRWLREREVLGRGDVEEEVLYRELPFSSQLVHWFLVETVVRDRDDGDEGRVASVRKVVSSLKFLYRVCVVHGNKSKLDEKYLENVVRLYSSWESCRGVRETSLPVVKVSLNLWNCYTETLSEKYFKTGLERLRFLVDFHFRVYTNLCYEQRASVKLGDLQSGVAGAVCFDVKTWSSLPGYVRDAPRQVRAHTPVAIQSQGLPFVCPLTSLAAYLYLRFYGVCSVTKGDGFPNLLASGEEAAVWRELPLIRGKSLSDYPREETLSNYYSTVFRYCHLPYKRREYFNRSNLEYPTLSNQVFEEFFQHGSSAKASAFPNNVPFDFYQIMNFRSPYRCEEGKADETEVPQGLLVQVFPEIEQYKRKYEQLSAEAKQFLRLMERLRDRLVLNLPWIHKFFPQHDLFRDPIFQNADFQSYFHQIIGTHLGNDSEVVPFDVLPGFERLTQGAFQDLLMEPLKVGPGSRTVQTSANGSAPSSGLGTDEVLSKTYQFVQYQTLTNFQMLLSSLSSIFDKLDMKKSSREFMIHQLNLLQDTISENINISKPQDVAEYLKKEEQTTEEVNKDQRKRKQNNGLFAIDDEQQDESEEEDTNGDDLLQEELKFMVNELVGDRVRSTMKLQMDHWEAKIQEMITKTVKDEIAKAFAQNEQPNRKKPRLSATPSLTNNQSTSSIATPTDTMENFKMNADLTTVEDIILEWFTPNPNMNNQCVHSMNKSHGKEWRKDFEKLYKERKLIVEFYIFLVNQKEVDRYEAVAISERLRDASPEGNTLSSLAQLLRDWKKDHNNSFEGLVKDL</sequence>
<keyword evidence="2" id="KW-0175">Coiled coil</keyword>
<feature type="region of interest" description="Disordered" evidence="3">
    <location>
        <begin position="669"/>
        <end position="703"/>
    </location>
</feature>
<protein>
    <submittedName>
        <fullName evidence="7">Uncharacterized protein</fullName>
    </submittedName>
</protein>
<evidence type="ECO:0000259" key="6">
    <source>
        <dbReference type="Pfam" id="PF21400"/>
    </source>
</evidence>
<dbReference type="GO" id="GO:0003677">
    <property type="term" value="F:DNA binding"/>
    <property type="evidence" value="ECO:0007669"/>
    <property type="project" value="UniProtKB-KW"/>
</dbReference>
<keyword evidence="8" id="KW-1185">Reference proteome</keyword>
<evidence type="ECO:0000256" key="1">
    <source>
        <dbReference type="ARBA" id="ARBA00023125"/>
    </source>
</evidence>
<dbReference type="OrthoDB" id="4032152at2759"/>
<organism evidence="7 8">
    <name type="scientific">Torulaspora globosa</name>
    <dbReference type="NCBI Taxonomy" id="48254"/>
    <lineage>
        <taxon>Eukaryota</taxon>
        <taxon>Fungi</taxon>
        <taxon>Dikarya</taxon>
        <taxon>Ascomycota</taxon>
        <taxon>Saccharomycotina</taxon>
        <taxon>Saccharomycetes</taxon>
        <taxon>Saccharomycetales</taxon>
        <taxon>Saccharomycetaceae</taxon>
        <taxon>Torulaspora</taxon>
    </lineage>
</organism>
<feature type="domain" description="Ndc10" evidence="5">
    <location>
        <begin position="135"/>
        <end position="441"/>
    </location>
</feature>
<dbReference type="Gene3D" id="1.10.150.130">
    <property type="match status" value="1"/>
</dbReference>
<dbReference type="Pfam" id="PF21400">
    <property type="entry name" value="Ndc10_N"/>
    <property type="match status" value="1"/>
</dbReference>
<gene>
    <name evidence="7" type="ORF">HG537_0D00960</name>
</gene>
<dbReference type="Pfam" id="PF12550">
    <property type="entry name" value="GCR1_C"/>
    <property type="match status" value="1"/>
</dbReference>
<dbReference type="EMBL" id="CP059270">
    <property type="protein sequence ID" value="QLQ80096.1"/>
    <property type="molecule type" value="Genomic_DNA"/>
</dbReference>
<name>A0A7H9HSL5_9SACH</name>
<evidence type="ECO:0000313" key="7">
    <source>
        <dbReference type="EMBL" id="QLQ80096.1"/>
    </source>
</evidence>
<dbReference type="InterPro" id="IPR049055">
    <property type="entry name" value="NDC10_N"/>
</dbReference>
<dbReference type="AlphaFoldDB" id="A0A7H9HSL5"/>
<reference evidence="7 8" key="1">
    <citation type="submission" date="2020-06" db="EMBL/GenBank/DDBJ databases">
        <title>The yeast mating-type switching endonuclease HO is a domesticated member of an unorthodox homing genetic element family.</title>
        <authorList>
            <person name="Coughlan A.Y."/>
            <person name="Lombardi L."/>
            <person name="Braun-Galleani S."/>
            <person name="Martos A.R."/>
            <person name="Galeote V."/>
            <person name="Bigey F."/>
            <person name="Dequin S."/>
            <person name="Byrne K.P."/>
            <person name="Wolfe K.H."/>
        </authorList>
    </citation>
    <scope>NUCLEOTIDE SEQUENCE [LARGE SCALE GENOMIC DNA]</scope>
    <source>
        <strain evidence="7 8">CBS2947</strain>
    </source>
</reference>
<evidence type="ECO:0000256" key="2">
    <source>
        <dbReference type="SAM" id="Coils"/>
    </source>
</evidence>
<evidence type="ECO:0000256" key="3">
    <source>
        <dbReference type="SAM" id="MobiDB-lite"/>
    </source>
</evidence>